<evidence type="ECO:0000313" key="2">
    <source>
        <dbReference type="EMBL" id="WNG46462.1"/>
    </source>
</evidence>
<keyword evidence="1" id="KW-0812">Transmembrane</keyword>
<evidence type="ECO:0000313" key="3">
    <source>
        <dbReference type="Proteomes" id="UP001611383"/>
    </source>
</evidence>
<feature type="transmembrane region" description="Helical" evidence="1">
    <location>
        <begin position="137"/>
        <end position="169"/>
    </location>
</feature>
<accession>A0ABY9WVK3</accession>
<feature type="transmembrane region" description="Helical" evidence="1">
    <location>
        <begin position="383"/>
        <end position="402"/>
    </location>
</feature>
<evidence type="ECO:0000256" key="1">
    <source>
        <dbReference type="SAM" id="Phobius"/>
    </source>
</evidence>
<dbReference type="Proteomes" id="UP001611383">
    <property type="component" value="Chromosome"/>
</dbReference>
<organism evidence="2 3">
    <name type="scientific">Archangium minus</name>
    <dbReference type="NCBI Taxonomy" id="83450"/>
    <lineage>
        <taxon>Bacteria</taxon>
        <taxon>Pseudomonadati</taxon>
        <taxon>Myxococcota</taxon>
        <taxon>Myxococcia</taxon>
        <taxon>Myxococcales</taxon>
        <taxon>Cystobacterineae</taxon>
        <taxon>Archangiaceae</taxon>
        <taxon>Archangium</taxon>
    </lineage>
</organism>
<sequence length="564" mass="62065">MTARVLPSRYSLLVDVGCLGVLLLASWKLVHGIEQVLDLGMWDEADYLRRGLMLSWSALPNAEWGPLYSIWYWALSRIWADPVAIYYANHKLLLLLTVAGSYAFMRRMGARPTLALLGSAIYLLSAAPHTLPRPTLLSLLVLLAAGLIASFLKSMEGFWAVVAGGLLLASFSRPEFFVAFLLATGVFVFLVGRKVLNEGRAALPRATVLVAGFGLTTLVLLLVLGNPFGNTSNRRFYAFCQHFAVNYVARTQLPVDPWGECEQVIHSAFGNVDSVGAALRSNPEEFLWHLGVNLKRYVVVSVGLFFEGYGGTSAVAGAWTVERVGRLLLLVAVGWQLVMLAMRWRRFRAALAEPRLQRLIGVLLLVELPIVLSAILIQPRVHYLIIQGVMIAAVLATLGSLLGTWDEREPAGRVLGVLFGLGLVVITPDLSLRASPGNTDEHLRMVRAIGALGLTERLEPGKRLGMIEAQGGYDAYLGRRYRRVYLNAGKETFGEFLRKHDIGLILLDDALRKHPRFARDAEFLAFQSDPEAFGFSMHPLPGKGKALAIPSTWTTVSRANSYSD</sequence>
<keyword evidence="3" id="KW-1185">Reference proteome</keyword>
<feature type="transmembrane region" description="Helical" evidence="1">
    <location>
        <begin position="297"/>
        <end position="321"/>
    </location>
</feature>
<feature type="transmembrane region" description="Helical" evidence="1">
    <location>
        <begin position="12"/>
        <end position="30"/>
    </location>
</feature>
<feature type="transmembrane region" description="Helical" evidence="1">
    <location>
        <begin position="356"/>
        <end position="377"/>
    </location>
</feature>
<dbReference type="RefSeq" id="WP_395822867.1">
    <property type="nucleotide sequence ID" value="NZ_CP043494.1"/>
</dbReference>
<proteinExistence type="predicted"/>
<dbReference type="EMBL" id="CP043494">
    <property type="protein sequence ID" value="WNG46462.1"/>
    <property type="molecule type" value="Genomic_DNA"/>
</dbReference>
<name>A0ABY9WVK3_9BACT</name>
<evidence type="ECO:0008006" key="4">
    <source>
        <dbReference type="Google" id="ProtNLM"/>
    </source>
</evidence>
<feature type="transmembrane region" description="Helical" evidence="1">
    <location>
        <begin position="414"/>
        <end position="432"/>
    </location>
</feature>
<reference evidence="2 3" key="1">
    <citation type="submission" date="2019-08" db="EMBL/GenBank/DDBJ databases">
        <title>Archangium and Cystobacter genomes.</title>
        <authorList>
            <person name="Chen I.-C.K."/>
            <person name="Wielgoss S."/>
        </authorList>
    </citation>
    <scope>NUCLEOTIDE SEQUENCE [LARGE SCALE GENOMIC DNA]</scope>
    <source>
        <strain evidence="2 3">Cbm 6</strain>
    </source>
</reference>
<keyword evidence="1" id="KW-1133">Transmembrane helix</keyword>
<feature type="transmembrane region" description="Helical" evidence="1">
    <location>
        <begin position="202"/>
        <end position="225"/>
    </location>
</feature>
<keyword evidence="1" id="KW-0472">Membrane</keyword>
<protein>
    <recommendedName>
        <fullName evidence="4">Glycosyltransferase RgtA/B/C/D-like domain-containing protein</fullName>
    </recommendedName>
</protein>
<gene>
    <name evidence="2" type="ORF">F0U60_21850</name>
</gene>
<feature type="transmembrane region" description="Helical" evidence="1">
    <location>
        <begin position="84"/>
        <end position="105"/>
    </location>
</feature>
<feature type="transmembrane region" description="Helical" evidence="1">
    <location>
        <begin position="176"/>
        <end position="196"/>
    </location>
</feature>
<feature type="transmembrane region" description="Helical" evidence="1">
    <location>
        <begin position="327"/>
        <end position="344"/>
    </location>
</feature>